<gene>
    <name evidence="1" type="primary">pxpA</name>
    <name evidence="1" type="ORF">ESP51_10490</name>
</gene>
<dbReference type="OrthoDB" id="9773478at2"/>
<dbReference type="EMBL" id="SDPN01000016">
    <property type="protein sequence ID" value="RXZ70304.1"/>
    <property type="molecule type" value="Genomic_DNA"/>
</dbReference>
<dbReference type="GO" id="GO:0005975">
    <property type="term" value="P:carbohydrate metabolic process"/>
    <property type="evidence" value="ECO:0007669"/>
    <property type="project" value="InterPro"/>
</dbReference>
<accession>A0A4Q2KXD7</accession>
<dbReference type="Proteomes" id="UP000293865">
    <property type="component" value="Unassembled WGS sequence"/>
</dbReference>
<dbReference type="EC" id="3.5.2.9" evidence="1"/>
<dbReference type="NCBIfam" id="NF003814">
    <property type="entry name" value="PRK05406.1-3"/>
    <property type="match status" value="1"/>
</dbReference>
<dbReference type="AlphaFoldDB" id="A0A4Q2KXD7"/>
<dbReference type="InterPro" id="IPR005501">
    <property type="entry name" value="LamB/YcsF/PxpA-like"/>
</dbReference>
<evidence type="ECO:0000313" key="1">
    <source>
        <dbReference type="EMBL" id="RXZ70304.1"/>
    </source>
</evidence>
<dbReference type="PANTHER" id="PTHR30292">
    <property type="entry name" value="UNCHARACTERIZED PROTEIN YBGL-RELATED"/>
    <property type="match status" value="1"/>
</dbReference>
<name>A0A4Q2KXD7_9MICO</name>
<sequence>MTSEETTRDGRYATTVRRIDLNADLGESFGIYRYGNDDALMPIITSANIACGFHAGDAATMRASVARALELGLAVGAHIGLPDRLGFGRRNLAISAQDAYDYSVYQIGALEGFVRAAGGRLRHVKPHGALYMMASEQRNLAMGIVRAVADVDRSLAVYALPGSELAIAAAEDGLAVRPEFFVDRPYRGAEVVMFGWSYAELGSPADAVRRVDEMLGSPGFGAIETLCVHSDTDDAPAIAAAVRAALEARADVVLAH</sequence>
<dbReference type="RefSeq" id="WP_129520845.1">
    <property type="nucleotide sequence ID" value="NZ_SDPN01000016.1"/>
</dbReference>
<keyword evidence="1" id="KW-0378">Hydrolase</keyword>
<dbReference type="Pfam" id="PF03746">
    <property type="entry name" value="LamB_YcsF"/>
    <property type="match status" value="1"/>
</dbReference>
<keyword evidence="2" id="KW-1185">Reference proteome</keyword>
<proteinExistence type="predicted"/>
<reference evidence="1 2" key="1">
    <citation type="submission" date="2019-01" db="EMBL/GenBank/DDBJ databases">
        <title>Agromyces.</title>
        <authorList>
            <person name="Li J."/>
        </authorList>
    </citation>
    <scope>NUCLEOTIDE SEQUENCE [LARGE SCALE GENOMIC DNA]</scope>
    <source>
        <strain evidence="1 2">DSM 15934</strain>
    </source>
</reference>
<organism evidence="1 2">
    <name type="scientific">Agromyces albus</name>
    <dbReference type="NCBI Taxonomy" id="205332"/>
    <lineage>
        <taxon>Bacteria</taxon>
        <taxon>Bacillati</taxon>
        <taxon>Actinomycetota</taxon>
        <taxon>Actinomycetes</taxon>
        <taxon>Micrococcales</taxon>
        <taxon>Microbacteriaceae</taxon>
        <taxon>Agromyces</taxon>
    </lineage>
</organism>
<dbReference type="CDD" id="cd10787">
    <property type="entry name" value="LamB_YcsF_like"/>
    <property type="match status" value="1"/>
</dbReference>
<comment type="caution">
    <text evidence="1">The sequence shown here is derived from an EMBL/GenBank/DDBJ whole genome shotgun (WGS) entry which is preliminary data.</text>
</comment>
<dbReference type="GO" id="GO:0017168">
    <property type="term" value="F:5-oxoprolinase (ATP-hydrolyzing) activity"/>
    <property type="evidence" value="ECO:0007669"/>
    <property type="project" value="UniProtKB-EC"/>
</dbReference>
<dbReference type="InterPro" id="IPR011330">
    <property type="entry name" value="Glyco_hydro/deAcase_b/a-brl"/>
</dbReference>
<evidence type="ECO:0000313" key="2">
    <source>
        <dbReference type="Proteomes" id="UP000293865"/>
    </source>
</evidence>
<dbReference type="Gene3D" id="3.20.20.370">
    <property type="entry name" value="Glycoside hydrolase/deacetylase"/>
    <property type="match status" value="1"/>
</dbReference>
<dbReference type="SUPFAM" id="SSF88713">
    <property type="entry name" value="Glycoside hydrolase/deacetylase"/>
    <property type="match status" value="1"/>
</dbReference>
<dbReference type="PANTHER" id="PTHR30292:SF0">
    <property type="entry name" value="5-OXOPROLINASE SUBUNIT A"/>
    <property type="match status" value="1"/>
</dbReference>
<protein>
    <submittedName>
        <fullName evidence="1">5-oxoprolinase subunit PxpA</fullName>
        <ecNumber evidence="1">3.5.2.9</ecNumber>
    </submittedName>
</protein>